<dbReference type="AlphaFoldDB" id="A0A395NS10"/>
<dbReference type="STRING" id="490622.A0A395NS10"/>
<evidence type="ECO:0000256" key="3">
    <source>
        <dbReference type="ARBA" id="ARBA00022964"/>
    </source>
</evidence>
<sequence>MLSWLGLKSNSSNPSSTAAPPPSSNMSASLSARGFLRVDYTSNSVDVPDTFLTGPASEPVVIQPVPFKESGMPEYSKCKAWILDNVLSREECSELIAYAEASAPLEKPGDSPWRPALVSVAPGVETRAPGYRHSDRIIWDNQLLVDRLWERCAQAEGLRELVATAPCPQPNHVRTKRGIWRLDSLNERMRFLKYGPGMYFKPHCDAAYRAENTGGPILETYYTLHLYLSDEGLVGGATSFLSINRKKRLDVNPKAGSVLIFQHPLLLHEGAEVIEGTKYTMRTEIMYQWEAMKAGDEN</sequence>
<evidence type="ECO:0000313" key="8">
    <source>
        <dbReference type="EMBL" id="RFU78607.1"/>
    </source>
</evidence>
<dbReference type="PANTHER" id="PTHR10869">
    <property type="entry name" value="PROLYL 4-HYDROXYLASE ALPHA SUBUNIT"/>
    <property type="match status" value="1"/>
</dbReference>
<dbReference type="OrthoDB" id="69177at2759"/>
<dbReference type="GO" id="GO:0005783">
    <property type="term" value="C:endoplasmic reticulum"/>
    <property type="evidence" value="ECO:0007669"/>
    <property type="project" value="TreeGrafter"/>
</dbReference>
<evidence type="ECO:0000256" key="2">
    <source>
        <dbReference type="ARBA" id="ARBA00022723"/>
    </source>
</evidence>
<keyword evidence="4" id="KW-0560">Oxidoreductase</keyword>
<feature type="compositionally biased region" description="Low complexity" evidence="6">
    <location>
        <begin position="9"/>
        <end position="26"/>
    </location>
</feature>
<dbReference type="InterPro" id="IPR044862">
    <property type="entry name" value="Pro_4_hyd_alph_FE2OG_OXY"/>
</dbReference>
<evidence type="ECO:0000256" key="1">
    <source>
        <dbReference type="ARBA" id="ARBA00001961"/>
    </source>
</evidence>
<dbReference type="Proteomes" id="UP000266272">
    <property type="component" value="Unassembled WGS sequence"/>
</dbReference>
<keyword evidence="2" id="KW-0479">Metal-binding</keyword>
<evidence type="ECO:0000313" key="9">
    <source>
        <dbReference type="Proteomes" id="UP000266272"/>
    </source>
</evidence>
<evidence type="ECO:0000259" key="7">
    <source>
        <dbReference type="SMART" id="SM00702"/>
    </source>
</evidence>
<dbReference type="Gene3D" id="2.60.120.620">
    <property type="entry name" value="q2cbj1_9rhob like domain"/>
    <property type="match status" value="1"/>
</dbReference>
<name>A0A395NS10_TRIAR</name>
<dbReference type="SMART" id="SM00702">
    <property type="entry name" value="P4Hc"/>
    <property type="match status" value="1"/>
</dbReference>
<dbReference type="GO" id="GO:0031418">
    <property type="term" value="F:L-ascorbic acid binding"/>
    <property type="evidence" value="ECO:0007669"/>
    <property type="project" value="InterPro"/>
</dbReference>
<organism evidence="8 9">
    <name type="scientific">Trichoderma arundinaceum</name>
    <dbReference type="NCBI Taxonomy" id="490622"/>
    <lineage>
        <taxon>Eukaryota</taxon>
        <taxon>Fungi</taxon>
        <taxon>Dikarya</taxon>
        <taxon>Ascomycota</taxon>
        <taxon>Pezizomycotina</taxon>
        <taxon>Sordariomycetes</taxon>
        <taxon>Hypocreomycetidae</taxon>
        <taxon>Hypocreales</taxon>
        <taxon>Hypocreaceae</taxon>
        <taxon>Trichoderma</taxon>
    </lineage>
</organism>
<dbReference type="Pfam" id="PF13640">
    <property type="entry name" value="2OG-FeII_Oxy_3"/>
    <property type="match status" value="1"/>
</dbReference>
<feature type="region of interest" description="Disordered" evidence="6">
    <location>
        <begin position="1"/>
        <end position="26"/>
    </location>
</feature>
<protein>
    <recommendedName>
        <fullName evidence="7">Prolyl 4-hydroxylase alpha subunit domain-containing protein</fullName>
    </recommendedName>
</protein>
<keyword evidence="5" id="KW-0408">Iron</keyword>
<dbReference type="PANTHER" id="PTHR10869:SF241">
    <property type="entry name" value="FE2OG DIOXYGENASE DOMAIN-CONTAINING PROTEIN"/>
    <property type="match status" value="1"/>
</dbReference>
<feature type="domain" description="Prolyl 4-hydroxylase alpha subunit" evidence="7">
    <location>
        <begin position="78"/>
        <end position="286"/>
    </location>
</feature>
<evidence type="ECO:0000256" key="4">
    <source>
        <dbReference type="ARBA" id="ARBA00023002"/>
    </source>
</evidence>
<proteinExistence type="predicted"/>
<keyword evidence="3" id="KW-0223">Dioxygenase</keyword>
<dbReference type="GO" id="GO:0005506">
    <property type="term" value="F:iron ion binding"/>
    <property type="evidence" value="ECO:0007669"/>
    <property type="project" value="InterPro"/>
</dbReference>
<dbReference type="InterPro" id="IPR045054">
    <property type="entry name" value="P4HA-like"/>
</dbReference>
<reference evidence="8 9" key="1">
    <citation type="journal article" date="2018" name="PLoS Pathog.">
        <title>Evolution of structural diversity of trichothecenes, a family of toxins produced by plant pathogenic and entomopathogenic fungi.</title>
        <authorList>
            <person name="Proctor R.H."/>
            <person name="McCormick S.P."/>
            <person name="Kim H.S."/>
            <person name="Cardoza R.E."/>
            <person name="Stanley A.M."/>
            <person name="Lindo L."/>
            <person name="Kelly A."/>
            <person name="Brown D.W."/>
            <person name="Lee T."/>
            <person name="Vaughan M.M."/>
            <person name="Alexander N.J."/>
            <person name="Busman M."/>
            <person name="Gutierrez S."/>
        </authorList>
    </citation>
    <scope>NUCLEOTIDE SEQUENCE [LARGE SCALE GENOMIC DNA]</scope>
    <source>
        <strain evidence="8 9">IBT 40837</strain>
    </source>
</reference>
<evidence type="ECO:0000256" key="5">
    <source>
        <dbReference type="ARBA" id="ARBA00023004"/>
    </source>
</evidence>
<gene>
    <name evidence="8" type="ORF">TARUN_3577</name>
</gene>
<keyword evidence="9" id="KW-1185">Reference proteome</keyword>
<dbReference type="GO" id="GO:0004656">
    <property type="term" value="F:procollagen-proline 4-dioxygenase activity"/>
    <property type="evidence" value="ECO:0007669"/>
    <property type="project" value="TreeGrafter"/>
</dbReference>
<comment type="cofactor">
    <cofactor evidence="1">
        <name>L-ascorbate</name>
        <dbReference type="ChEBI" id="CHEBI:38290"/>
    </cofactor>
</comment>
<comment type="caution">
    <text evidence="8">The sequence shown here is derived from an EMBL/GenBank/DDBJ whole genome shotgun (WGS) entry which is preliminary data.</text>
</comment>
<dbReference type="InterPro" id="IPR006620">
    <property type="entry name" value="Pro_4_hyd_alph"/>
</dbReference>
<dbReference type="EMBL" id="PXOA01000199">
    <property type="protein sequence ID" value="RFU78607.1"/>
    <property type="molecule type" value="Genomic_DNA"/>
</dbReference>
<dbReference type="SUPFAM" id="SSF51197">
    <property type="entry name" value="Clavaminate synthase-like"/>
    <property type="match status" value="1"/>
</dbReference>
<accession>A0A395NS10</accession>
<evidence type="ECO:0000256" key="6">
    <source>
        <dbReference type="SAM" id="MobiDB-lite"/>
    </source>
</evidence>